<organism evidence="2 3">
    <name type="scientific">Labedaea rhizosphaerae</name>
    <dbReference type="NCBI Taxonomy" id="598644"/>
    <lineage>
        <taxon>Bacteria</taxon>
        <taxon>Bacillati</taxon>
        <taxon>Actinomycetota</taxon>
        <taxon>Actinomycetes</taxon>
        <taxon>Pseudonocardiales</taxon>
        <taxon>Pseudonocardiaceae</taxon>
        <taxon>Labedaea</taxon>
    </lineage>
</organism>
<dbReference type="InterPro" id="IPR036689">
    <property type="entry name" value="ESAT-6-like_sf"/>
</dbReference>
<dbReference type="RefSeq" id="WP_133848467.1">
    <property type="nucleotide sequence ID" value="NZ_SNXZ01000001.1"/>
</dbReference>
<dbReference type="Gene3D" id="1.10.287.1060">
    <property type="entry name" value="ESAT-6-like"/>
    <property type="match status" value="1"/>
</dbReference>
<dbReference type="NCBIfam" id="TIGR03930">
    <property type="entry name" value="WXG100_ESAT6"/>
    <property type="match status" value="1"/>
</dbReference>
<dbReference type="InterPro" id="IPR010310">
    <property type="entry name" value="T7SS_ESAT-6-like"/>
</dbReference>
<gene>
    <name evidence="2" type="ORF">EV186_1011756</name>
</gene>
<name>A0A4R6SN82_LABRH</name>
<dbReference type="Pfam" id="PF06013">
    <property type="entry name" value="WXG100"/>
    <property type="match status" value="1"/>
</dbReference>
<dbReference type="AlphaFoldDB" id="A0A4R6SN82"/>
<dbReference type="EMBL" id="SNXZ01000001">
    <property type="protein sequence ID" value="TDQ05778.1"/>
    <property type="molecule type" value="Genomic_DNA"/>
</dbReference>
<evidence type="ECO:0000256" key="1">
    <source>
        <dbReference type="RuleBase" id="RU362001"/>
    </source>
</evidence>
<comment type="caution">
    <text evidence="2">The sequence shown here is derived from an EMBL/GenBank/DDBJ whole genome shotgun (WGS) entry which is preliminary data.</text>
</comment>
<dbReference type="Proteomes" id="UP000295444">
    <property type="component" value="Unassembled WGS sequence"/>
</dbReference>
<protein>
    <recommendedName>
        <fullName evidence="1">ESAT-6-like protein</fullName>
    </recommendedName>
</protein>
<reference evidence="2 3" key="1">
    <citation type="submission" date="2019-03" db="EMBL/GenBank/DDBJ databases">
        <title>Genomic Encyclopedia of Type Strains, Phase IV (KMG-IV): sequencing the most valuable type-strain genomes for metagenomic binning, comparative biology and taxonomic classification.</title>
        <authorList>
            <person name="Goeker M."/>
        </authorList>
    </citation>
    <scope>NUCLEOTIDE SEQUENCE [LARGE SCALE GENOMIC DNA]</scope>
    <source>
        <strain evidence="2 3">DSM 45361</strain>
    </source>
</reference>
<proteinExistence type="inferred from homology"/>
<keyword evidence="3" id="KW-1185">Reference proteome</keyword>
<dbReference type="OrthoDB" id="3387628at2"/>
<dbReference type="SUPFAM" id="SSF140453">
    <property type="entry name" value="EsxAB dimer-like"/>
    <property type="match status" value="1"/>
</dbReference>
<comment type="similarity">
    <text evidence="1">Belongs to the WXG100 family.</text>
</comment>
<accession>A0A4R6SN82</accession>
<evidence type="ECO:0000313" key="2">
    <source>
        <dbReference type="EMBL" id="TDQ05778.1"/>
    </source>
</evidence>
<sequence length="96" mass="10303">MSEIKVTFGSLEAAGGNITSAAGKVQQSLDDLKQYLAPLVSTWQGAAHEQYQALQAKWDQAANDLQQVLHSIGVAVHSANEAYRAGEQSNTARFQS</sequence>
<evidence type="ECO:0000313" key="3">
    <source>
        <dbReference type="Proteomes" id="UP000295444"/>
    </source>
</evidence>